<proteinExistence type="predicted"/>
<protein>
    <submittedName>
        <fullName evidence="1">Uncharacterized protein</fullName>
    </submittedName>
</protein>
<sequence length="66" mass="7583">MSKKLKGTTHLAFLMASHHLAGDLSDKNVPSAAYYRKRPYRVERFTEEAPARAWLHHCQQPALVLH</sequence>
<reference evidence="1 2" key="1">
    <citation type="submission" date="2019-04" db="EMBL/GenBank/DDBJ databases">
        <authorList>
            <person name="Feng G."/>
            <person name="Zhang J."/>
            <person name="Zhu H."/>
        </authorList>
    </citation>
    <scope>NUCLEOTIDE SEQUENCE [LARGE SCALE GENOMIC DNA]</scope>
    <source>
        <strain evidence="1 2">JCM 17223</strain>
    </source>
</reference>
<comment type="caution">
    <text evidence="1">The sequence shown here is derived from an EMBL/GenBank/DDBJ whole genome shotgun (WGS) entry which is preliminary data.</text>
</comment>
<dbReference type="AlphaFoldDB" id="A0A4Z0PRR6"/>
<name>A0A4Z0PRR6_9BACT</name>
<organism evidence="1 2">
    <name type="scientific">Hymenobacter elongatus</name>
    <dbReference type="NCBI Taxonomy" id="877208"/>
    <lineage>
        <taxon>Bacteria</taxon>
        <taxon>Pseudomonadati</taxon>
        <taxon>Bacteroidota</taxon>
        <taxon>Cytophagia</taxon>
        <taxon>Cytophagales</taxon>
        <taxon>Hymenobacteraceae</taxon>
        <taxon>Hymenobacter</taxon>
    </lineage>
</organism>
<accession>A0A4Z0PRR6</accession>
<dbReference type="Proteomes" id="UP000297739">
    <property type="component" value="Unassembled WGS sequence"/>
</dbReference>
<keyword evidence="2" id="KW-1185">Reference proteome</keyword>
<dbReference type="EMBL" id="SRLD01000007">
    <property type="protein sequence ID" value="TGE18321.1"/>
    <property type="molecule type" value="Genomic_DNA"/>
</dbReference>
<evidence type="ECO:0000313" key="1">
    <source>
        <dbReference type="EMBL" id="TGE18321.1"/>
    </source>
</evidence>
<evidence type="ECO:0000313" key="2">
    <source>
        <dbReference type="Proteomes" id="UP000297739"/>
    </source>
</evidence>
<gene>
    <name evidence="1" type="ORF">E5J99_05295</name>
</gene>